<accession>A0A1Y2GZB5</accession>
<evidence type="ECO:0000313" key="3">
    <source>
        <dbReference type="Proteomes" id="UP000193648"/>
    </source>
</evidence>
<dbReference type="RefSeq" id="XP_021885309.1">
    <property type="nucleotide sequence ID" value="XM_022022750.1"/>
</dbReference>
<sequence>MDSDWCLFCEKHVYELDAVYCSMECARMDKQTAVASNSLSFGTSMSTDRAMASSIFYSPSMLPLRRPTQQLITVSYPCMFRSSNLAPKSISGRGGVRKGSPSSASSSGGLLAKNVESLNTRGYILNRCGGGRRYQYTVSQG</sequence>
<feature type="compositionally biased region" description="Low complexity" evidence="1">
    <location>
        <begin position="99"/>
        <end position="108"/>
    </location>
</feature>
<dbReference type="AlphaFoldDB" id="A0A1Y2GZB5"/>
<dbReference type="Pfam" id="PF12855">
    <property type="entry name" value="Ecl1"/>
    <property type="match status" value="1"/>
</dbReference>
<evidence type="ECO:0000256" key="1">
    <source>
        <dbReference type="SAM" id="MobiDB-lite"/>
    </source>
</evidence>
<comment type="caution">
    <text evidence="2">The sequence shown here is derived from an EMBL/GenBank/DDBJ whole genome shotgun (WGS) entry which is preliminary data.</text>
</comment>
<dbReference type="GeneID" id="33564594"/>
<organism evidence="2 3">
    <name type="scientific">Lobosporangium transversale</name>
    <dbReference type="NCBI Taxonomy" id="64571"/>
    <lineage>
        <taxon>Eukaryota</taxon>
        <taxon>Fungi</taxon>
        <taxon>Fungi incertae sedis</taxon>
        <taxon>Mucoromycota</taxon>
        <taxon>Mortierellomycotina</taxon>
        <taxon>Mortierellomycetes</taxon>
        <taxon>Mortierellales</taxon>
        <taxon>Mortierellaceae</taxon>
        <taxon>Lobosporangium</taxon>
    </lineage>
</organism>
<feature type="region of interest" description="Disordered" evidence="1">
    <location>
        <begin position="89"/>
        <end position="108"/>
    </location>
</feature>
<dbReference type="InterPro" id="IPR024368">
    <property type="entry name" value="Ecl1/2/3"/>
</dbReference>
<dbReference type="OrthoDB" id="2210012at2759"/>
<keyword evidence="3" id="KW-1185">Reference proteome</keyword>
<proteinExistence type="predicted"/>
<dbReference type="EMBL" id="MCFF01000003">
    <property type="protein sequence ID" value="ORZ27606.1"/>
    <property type="molecule type" value="Genomic_DNA"/>
</dbReference>
<reference evidence="2 3" key="1">
    <citation type="submission" date="2016-07" db="EMBL/GenBank/DDBJ databases">
        <title>Pervasive Adenine N6-methylation of Active Genes in Fungi.</title>
        <authorList>
            <consortium name="DOE Joint Genome Institute"/>
            <person name="Mondo S.J."/>
            <person name="Dannebaum R.O."/>
            <person name="Kuo R.C."/>
            <person name="Labutti K."/>
            <person name="Haridas S."/>
            <person name="Kuo A."/>
            <person name="Salamov A."/>
            <person name="Ahrendt S.R."/>
            <person name="Lipzen A."/>
            <person name="Sullivan W."/>
            <person name="Andreopoulos W.B."/>
            <person name="Clum A."/>
            <person name="Lindquist E."/>
            <person name="Daum C."/>
            <person name="Ramamoorthy G.K."/>
            <person name="Gryganskyi A."/>
            <person name="Culley D."/>
            <person name="Magnuson J.K."/>
            <person name="James T.Y."/>
            <person name="O'Malley M.A."/>
            <person name="Stajich J.E."/>
            <person name="Spatafora J.W."/>
            <person name="Visel A."/>
            <person name="Grigoriev I.V."/>
        </authorList>
    </citation>
    <scope>NUCLEOTIDE SEQUENCE [LARGE SCALE GENOMIC DNA]</scope>
    <source>
        <strain evidence="2 3">NRRL 3116</strain>
    </source>
</reference>
<dbReference type="Proteomes" id="UP000193648">
    <property type="component" value="Unassembled WGS sequence"/>
</dbReference>
<gene>
    <name evidence="2" type="ORF">BCR41DRAFT_345581</name>
</gene>
<evidence type="ECO:0000313" key="2">
    <source>
        <dbReference type="EMBL" id="ORZ27606.1"/>
    </source>
</evidence>
<dbReference type="InParanoid" id="A0A1Y2GZB5"/>
<name>A0A1Y2GZB5_9FUNG</name>
<protein>
    <submittedName>
        <fullName evidence="2">Uncharacterized protein</fullName>
    </submittedName>
</protein>